<proteinExistence type="predicted"/>
<name>A0ABY4GGN8_9BACT</name>
<evidence type="ECO:0000313" key="2">
    <source>
        <dbReference type="Proteomes" id="UP000830401"/>
    </source>
</evidence>
<dbReference type="EMBL" id="CP095067">
    <property type="protein sequence ID" value="UOQ69619.1"/>
    <property type="molecule type" value="Genomic_DNA"/>
</dbReference>
<reference evidence="1" key="1">
    <citation type="submission" date="2022-04" db="EMBL/GenBank/DDBJ databases">
        <title>Hymenobacter sp. isolated from the air.</title>
        <authorList>
            <person name="Won M."/>
            <person name="Lee C.-M."/>
            <person name="Woen H.-Y."/>
            <person name="Kwon S.-W."/>
        </authorList>
    </citation>
    <scope>NUCLEOTIDE SEQUENCE</scope>
    <source>
        <strain evidence="1">5420S-77</strain>
        <plasmid evidence="1">unnamed6</plasmid>
    </source>
</reference>
<gene>
    <name evidence="1" type="ORF">MUN86_29385</name>
</gene>
<sequence length="45" mass="4741">MGPKPAKTIFGKNTLPQTPICEGAWRRAQGGEAGIKATTAEVQET</sequence>
<evidence type="ECO:0000313" key="1">
    <source>
        <dbReference type="EMBL" id="UOQ69619.1"/>
    </source>
</evidence>
<dbReference type="Proteomes" id="UP000830401">
    <property type="component" value="Plasmid unnamed6"/>
</dbReference>
<dbReference type="RefSeq" id="WP_245127465.1">
    <property type="nucleotide sequence ID" value="NZ_CP095067.1"/>
</dbReference>
<keyword evidence="1" id="KW-0614">Plasmid</keyword>
<accession>A0ABY4GGN8</accession>
<protein>
    <submittedName>
        <fullName evidence="1">Uncharacterized protein</fullName>
    </submittedName>
</protein>
<organism evidence="1 2">
    <name type="scientific">Hymenobacter volaticus</name>
    <dbReference type="NCBI Taxonomy" id="2932254"/>
    <lineage>
        <taxon>Bacteria</taxon>
        <taxon>Pseudomonadati</taxon>
        <taxon>Bacteroidota</taxon>
        <taxon>Cytophagia</taxon>
        <taxon>Cytophagales</taxon>
        <taxon>Hymenobacteraceae</taxon>
        <taxon>Hymenobacter</taxon>
    </lineage>
</organism>
<geneLocation type="plasmid" evidence="1 2">
    <name>unnamed6</name>
</geneLocation>
<keyword evidence="2" id="KW-1185">Reference proteome</keyword>